<sequence length="155" mass="17312">MCRNGGTQPLTPRVGDFWYDFSVTTFNVYCSDGWASFTLEDVESLVCHPSGNNAILLFTGHAILYWMLTMTLGPGENLEIEFNSINVLFIQFEMTYGPNDFTVVRMPAVKKRKIGEQELEGDEDTRKKQRGAFAGPSMLRGDAKDPVSTVINTEG</sequence>
<evidence type="ECO:0000313" key="2">
    <source>
        <dbReference type="EMBL" id="KAG6372925.1"/>
    </source>
</evidence>
<feature type="region of interest" description="Disordered" evidence="1">
    <location>
        <begin position="114"/>
        <end position="155"/>
    </location>
</feature>
<dbReference type="EMBL" id="JAGFBS010000024">
    <property type="protein sequence ID" value="KAG6372925.1"/>
    <property type="molecule type" value="Genomic_DNA"/>
</dbReference>
<keyword evidence="3" id="KW-1185">Reference proteome</keyword>
<organism evidence="2 3">
    <name type="scientific">Boletus reticuloceps</name>
    <dbReference type="NCBI Taxonomy" id="495285"/>
    <lineage>
        <taxon>Eukaryota</taxon>
        <taxon>Fungi</taxon>
        <taxon>Dikarya</taxon>
        <taxon>Basidiomycota</taxon>
        <taxon>Agaricomycotina</taxon>
        <taxon>Agaricomycetes</taxon>
        <taxon>Agaricomycetidae</taxon>
        <taxon>Boletales</taxon>
        <taxon>Boletineae</taxon>
        <taxon>Boletaceae</taxon>
        <taxon>Boletoideae</taxon>
        <taxon>Boletus</taxon>
    </lineage>
</organism>
<gene>
    <name evidence="2" type="ORF">JVT61DRAFT_6959</name>
</gene>
<evidence type="ECO:0000256" key="1">
    <source>
        <dbReference type="SAM" id="MobiDB-lite"/>
    </source>
</evidence>
<evidence type="ECO:0000313" key="3">
    <source>
        <dbReference type="Proteomes" id="UP000683000"/>
    </source>
</evidence>
<name>A0A8I2YIY4_9AGAM</name>
<comment type="caution">
    <text evidence="2">The sequence shown here is derived from an EMBL/GenBank/DDBJ whole genome shotgun (WGS) entry which is preliminary data.</text>
</comment>
<dbReference type="AlphaFoldDB" id="A0A8I2YIY4"/>
<reference evidence="2" key="1">
    <citation type="submission" date="2021-03" db="EMBL/GenBank/DDBJ databases">
        <title>Evolutionary innovations through gain and loss of genes in the ectomycorrhizal Boletales.</title>
        <authorList>
            <person name="Wu G."/>
            <person name="Miyauchi S."/>
            <person name="Morin E."/>
            <person name="Yang Z.-L."/>
            <person name="Xu J."/>
            <person name="Martin F.M."/>
        </authorList>
    </citation>
    <scope>NUCLEOTIDE SEQUENCE</scope>
    <source>
        <strain evidence="2">BR01</strain>
    </source>
</reference>
<proteinExistence type="predicted"/>
<accession>A0A8I2YIY4</accession>
<dbReference type="Proteomes" id="UP000683000">
    <property type="component" value="Unassembled WGS sequence"/>
</dbReference>
<protein>
    <submittedName>
        <fullName evidence="2">Uncharacterized protein</fullName>
    </submittedName>
</protein>